<dbReference type="EMBL" id="MPJD01000025">
    <property type="protein sequence ID" value="OKA20907.1"/>
    <property type="molecule type" value="Genomic_DNA"/>
</dbReference>
<dbReference type="KEGG" id="ppsy:AOC04_06195"/>
<reference evidence="16 17" key="1">
    <citation type="submission" date="2016-11" db="EMBL/GenBank/DDBJ databases">
        <title>Draft genome of Pseudomonas versuta A4R1.12.</title>
        <authorList>
            <person name="See-Too W.-S."/>
        </authorList>
    </citation>
    <scope>NUCLEOTIDE SEQUENCE [LARGE SCALE GENOMIC DNA]</scope>
    <source>
        <strain evidence="16 17">A4R1.12</strain>
    </source>
</reference>
<keyword evidence="9" id="KW-0408">Iron</keyword>
<dbReference type="GO" id="GO:0005506">
    <property type="term" value="F:iron ion binding"/>
    <property type="evidence" value="ECO:0007669"/>
    <property type="project" value="UniProtKB-UniRule"/>
</dbReference>
<dbReference type="Pfam" id="PF06560">
    <property type="entry name" value="GPI"/>
    <property type="match status" value="1"/>
</dbReference>
<evidence type="ECO:0000313" key="16">
    <source>
        <dbReference type="EMBL" id="OKA20907.1"/>
    </source>
</evidence>
<comment type="subcellular location">
    <subcellularLocation>
        <location evidence="1 13">Cytoplasm</location>
    </subcellularLocation>
</comment>
<dbReference type="Proteomes" id="UP000185990">
    <property type="component" value="Unassembled WGS sequence"/>
</dbReference>
<dbReference type="InterPro" id="IPR016758">
    <property type="entry name" value="G6P_isomerase_archaea/bacteria"/>
</dbReference>
<evidence type="ECO:0000256" key="8">
    <source>
        <dbReference type="ARBA" id="ARBA00022723"/>
    </source>
</evidence>
<evidence type="ECO:0000313" key="15">
    <source>
        <dbReference type="EMBL" id="OKA19076.1"/>
    </source>
</evidence>
<evidence type="ECO:0000256" key="1">
    <source>
        <dbReference type="ARBA" id="ARBA00004496"/>
    </source>
</evidence>
<evidence type="ECO:0000256" key="4">
    <source>
        <dbReference type="ARBA" id="ARBA00011738"/>
    </source>
</evidence>
<comment type="caution">
    <text evidence="16">The sequence shown here is derived from an EMBL/GenBank/DDBJ whole genome shotgun (WGS) entry which is preliminary data.</text>
</comment>
<evidence type="ECO:0000256" key="13">
    <source>
        <dbReference type="PIRNR" id="PIRNR019325"/>
    </source>
</evidence>
<keyword evidence="6 13" id="KW-0312">Gluconeogenesis</keyword>
<dbReference type="GO" id="GO:0006096">
    <property type="term" value="P:glycolytic process"/>
    <property type="evidence" value="ECO:0007669"/>
    <property type="project" value="UniProtKB-UniRule"/>
</dbReference>
<evidence type="ECO:0000256" key="3">
    <source>
        <dbReference type="ARBA" id="ARBA00006542"/>
    </source>
</evidence>
<evidence type="ECO:0000313" key="17">
    <source>
        <dbReference type="Proteomes" id="UP000185990"/>
    </source>
</evidence>
<evidence type="ECO:0000256" key="12">
    <source>
        <dbReference type="ARBA" id="ARBA00029321"/>
    </source>
</evidence>
<dbReference type="SUPFAM" id="SSF51182">
    <property type="entry name" value="RmlC-like cupins"/>
    <property type="match status" value="1"/>
</dbReference>
<evidence type="ECO:0000259" key="14">
    <source>
        <dbReference type="Pfam" id="PF06560"/>
    </source>
</evidence>
<dbReference type="RefSeq" id="WP_060691635.1">
    <property type="nucleotide sequence ID" value="NZ_CP012676.1"/>
</dbReference>
<dbReference type="EC" id="5.3.1.9" evidence="5 13"/>
<dbReference type="InterPro" id="IPR051610">
    <property type="entry name" value="GPI/OXD"/>
</dbReference>
<comment type="catalytic activity">
    <reaction evidence="12 13">
        <text>alpha-D-glucose 6-phosphate = beta-D-fructose 6-phosphate</text>
        <dbReference type="Rhea" id="RHEA:11816"/>
        <dbReference type="ChEBI" id="CHEBI:57634"/>
        <dbReference type="ChEBI" id="CHEBI:58225"/>
        <dbReference type="EC" id="5.3.1.9"/>
    </reaction>
</comment>
<organism evidence="16 17">
    <name type="scientific">Pseudomonas versuta</name>
    <dbReference type="NCBI Taxonomy" id="1788301"/>
    <lineage>
        <taxon>Bacteria</taxon>
        <taxon>Pseudomonadati</taxon>
        <taxon>Pseudomonadota</taxon>
        <taxon>Gammaproteobacteria</taxon>
        <taxon>Pseudomonadales</taxon>
        <taxon>Pseudomonadaceae</taxon>
        <taxon>Pseudomonas</taxon>
    </lineage>
</organism>
<name>A0A0M4QER7_9PSED</name>
<dbReference type="Gene3D" id="2.60.120.10">
    <property type="entry name" value="Jelly Rolls"/>
    <property type="match status" value="1"/>
</dbReference>
<evidence type="ECO:0000256" key="9">
    <source>
        <dbReference type="ARBA" id="ARBA00023004"/>
    </source>
</evidence>
<feature type="domain" description="Glucose-6-phosphate isomerase prokaryote" evidence="14">
    <location>
        <begin position="27"/>
        <end position="189"/>
    </location>
</feature>
<accession>A0A1Q4KE37</accession>
<evidence type="ECO:0000256" key="2">
    <source>
        <dbReference type="ARBA" id="ARBA00004926"/>
    </source>
</evidence>
<dbReference type="UniPathway" id="UPA00109">
    <property type="reaction ID" value="UER00181"/>
</dbReference>
<sequence>MTIREPITCEVDVPDGRLLNSSGAYIKKLADLEGLYADSQAFAEHVAREAGRIVYDVTEQRPTTEAGDLIFGVTRMSPGKIGNEFFITRGHIHARADRPEIYYGQSGRGVMLMESPDGETRTVEISAHTICYVPPYWIHRSVNVGDDDLVMVFVYPTDAGQDYDIIARSGGMRTRIVDDGKGGWTEVENTDYRPRSQEQISHIFQLTAAR</sequence>
<comment type="pathway">
    <text evidence="2">Carbohydrate degradation; glycolysis; D-glyceraldehyde 3-phosphate and glycerone phosphate from D-glucose: step 2/4.</text>
</comment>
<accession>A0A0M4QER7</accession>
<dbReference type="Proteomes" id="UP000186677">
    <property type="component" value="Unassembled WGS sequence"/>
</dbReference>
<dbReference type="GO" id="GO:0006094">
    <property type="term" value="P:gluconeogenesis"/>
    <property type="evidence" value="ECO:0007669"/>
    <property type="project" value="UniProtKB-UniRule"/>
</dbReference>
<dbReference type="GO" id="GO:0005737">
    <property type="term" value="C:cytoplasm"/>
    <property type="evidence" value="ECO:0007669"/>
    <property type="project" value="UniProtKB-SubCell"/>
</dbReference>
<comment type="subunit">
    <text evidence="4 13">Homodimer.</text>
</comment>
<dbReference type="InterPro" id="IPR010551">
    <property type="entry name" value="G6P_isomerase_prok"/>
</dbReference>
<dbReference type="GO" id="GO:0004347">
    <property type="term" value="F:glucose-6-phosphate isomerase activity"/>
    <property type="evidence" value="ECO:0007669"/>
    <property type="project" value="UniProtKB-UniRule"/>
</dbReference>
<evidence type="ECO:0000256" key="10">
    <source>
        <dbReference type="ARBA" id="ARBA00023152"/>
    </source>
</evidence>
<dbReference type="PANTHER" id="PTHR35848:SF6">
    <property type="entry name" value="CUPIN TYPE-2 DOMAIN-CONTAINING PROTEIN"/>
    <property type="match status" value="1"/>
</dbReference>
<gene>
    <name evidence="15" type="ORF">BOH73_18240</name>
    <name evidence="16" type="ORF">BOH74_16340</name>
</gene>
<dbReference type="EMBL" id="MPJC01000014">
    <property type="protein sequence ID" value="OKA19076.1"/>
    <property type="molecule type" value="Genomic_DNA"/>
</dbReference>
<dbReference type="OrthoDB" id="5592106at2"/>
<keyword evidence="18" id="KW-1185">Reference proteome</keyword>
<comment type="similarity">
    <text evidence="3 13">Belongs to the archaeal-type GPI family.</text>
</comment>
<dbReference type="AlphaFoldDB" id="A0A0M4QER7"/>
<dbReference type="CDD" id="cd02218">
    <property type="entry name" value="cupin_PGI"/>
    <property type="match status" value="1"/>
</dbReference>
<dbReference type="PIRSF" id="PIRSF019325">
    <property type="entry name" value="Glucose-6-phosphate_isomerase"/>
    <property type="match status" value="1"/>
</dbReference>
<keyword evidence="10 13" id="KW-0324">Glycolysis</keyword>
<evidence type="ECO:0000256" key="11">
    <source>
        <dbReference type="ARBA" id="ARBA00023235"/>
    </source>
</evidence>
<keyword evidence="11 13" id="KW-0413">Isomerase</keyword>
<evidence type="ECO:0000256" key="5">
    <source>
        <dbReference type="ARBA" id="ARBA00011952"/>
    </source>
</evidence>
<dbReference type="InterPro" id="IPR011051">
    <property type="entry name" value="RmlC_Cupin_sf"/>
</dbReference>
<keyword evidence="8" id="KW-0479">Metal-binding</keyword>
<dbReference type="PANTHER" id="PTHR35848">
    <property type="entry name" value="OXALATE-BINDING PROTEIN"/>
    <property type="match status" value="1"/>
</dbReference>
<keyword evidence="7 13" id="KW-0963">Cytoplasm</keyword>
<evidence type="ECO:0000256" key="6">
    <source>
        <dbReference type="ARBA" id="ARBA00022432"/>
    </source>
</evidence>
<reference evidence="15 18" key="2">
    <citation type="submission" date="2016-11" db="EMBL/GenBank/DDBJ databases">
        <title>Draft genome of Pseudomonas versuta A4R1.5.</title>
        <authorList>
            <person name="See-Too W.-S."/>
        </authorList>
    </citation>
    <scope>NUCLEOTIDE SEQUENCE [LARGE SCALE GENOMIC DNA]</scope>
    <source>
        <strain evidence="15 18">A4R1.5</strain>
    </source>
</reference>
<evidence type="ECO:0000313" key="18">
    <source>
        <dbReference type="Proteomes" id="UP000186677"/>
    </source>
</evidence>
<dbReference type="InterPro" id="IPR014710">
    <property type="entry name" value="RmlC-like_jellyroll"/>
</dbReference>
<proteinExistence type="inferred from homology"/>
<evidence type="ECO:0000256" key="7">
    <source>
        <dbReference type="ARBA" id="ARBA00022490"/>
    </source>
</evidence>
<protein>
    <recommendedName>
        <fullName evidence="5 13">Glucose-6-phosphate isomerase</fullName>
        <ecNumber evidence="5 13">5.3.1.9</ecNumber>
    </recommendedName>
</protein>